<dbReference type="AlphaFoldDB" id="R7UQY8"/>
<evidence type="ECO:0008006" key="5">
    <source>
        <dbReference type="Google" id="ProtNLM"/>
    </source>
</evidence>
<dbReference type="OrthoDB" id="410381at2759"/>
<protein>
    <recommendedName>
        <fullName evidence="5">Endonuclease/exonuclease/phosphatase domain-containing protein</fullName>
    </recommendedName>
</protein>
<keyword evidence="4" id="KW-1185">Reference proteome</keyword>
<feature type="region of interest" description="Disordered" evidence="1">
    <location>
        <begin position="1"/>
        <end position="53"/>
    </location>
</feature>
<dbReference type="Gene3D" id="3.60.10.10">
    <property type="entry name" value="Endonuclease/exonuclease/phosphatase"/>
    <property type="match status" value="1"/>
</dbReference>
<dbReference type="EnsemblMetazoa" id="CapteT116010">
    <property type="protein sequence ID" value="CapteP116010"/>
    <property type="gene ID" value="CapteG116010"/>
</dbReference>
<dbReference type="SUPFAM" id="SSF56219">
    <property type="entry name" value="DNase I-like"/>
    <property type="match status" value="1"/>
</dbReference>
<evidence type="ECO:0000256" key="1">
    <source>
        <dbReference type="SAM" id="MobiDB-lite"/>
    </source>
</evidence>
<dbReference type="Proteomes" id="UP000014760">
    <property type="component" value="Unassembled WGS sequence"/>
</dbReference>
<dbReference type="HOGENOM" id="CLU_058108_1_0_1"/>
<reference evidence="2 4" key="2">
    <citation type="journal article" date="2013" name="Nature">
        <title>Insights into bilaterian evolution from three spiralian genomes.</title>
        <authorList>
            <person name="Simakov O."/>
            <person name="Marletaz F."/>
            <person name="Cho S.J."/>
            <person name="Edsinger-Gonzales E."/>
            <person name="Havlak P."/>
            <person name="Hellsten U."/>
            <person name="Kuo D.H."/>
            <person name="Larsson T."/>
            <person name="Lv J."/>
            <person name="Arendt D."/>
            <person name="Savage R."/>
            <person name="Osoegawa K."/>
            <person name="de Jong P."/>
            <person name="Grimwood J."/>
            <person name="Chapman J.A."/>
            <person name="Shapiro H."/>
            <person name="Aerts A."/>
            <person name="Otillar R.P."/>
            <person name="Terry A.Y."/>
            <person name="Boore J.L."/>
            <person name="Grigoriev I.V."/>
            <person name="Lindberg D.R."/>
            <person name="Seaver E.C."/>
            <person name="Weisblat D.A."/>
            <person name="Putnam N.H."/>
            <person name="Rokhsar D.S."/>
        </authorList>
    </citation>
    <scope>NUCLEOTIDE SEQUENCE</scope>
    <source>
        <strain evidence="2 4">I ESC-2004</strain>
    </source>
</reference>
<dbReference type="InterPro" id="IPR036691">
    <property type="entry name" value="Endo/exonu/phosph_ase_sf"/>
</dbReference>
<sequence length="171" mass="18909">MDQQVTNPILPVAGVHRNHAEDMSAGRTTSELRQHEDGSPNPLGRVSSDDGTHPKALLRCKKPFLMATFNANTVREEGRLRELAHCFSSNGISIMGIQEHRRVHDDPLVFTRVEGQHLITTSAWRNEAQAANGGVGMLLDSRARKSLQRATSHSERILVAEFDSNPVTIII</sequence>
<name>R7UQY8_CAPTE</name>
<dbReference type="EMBL" id="AMQN01043971">
    <property type="status" value="NOT_ANNOTATED_CDS"/>
    <property type="molecule type" value="Genomic_DNA"/>
</dbReference>
<accession>R7UQY8</accession>
<evidence type="ECO:0000313" key="3">
    <source>
        <dbReference type="EnsemblMetazoa" id="CapteP116010"/>
    </source>
</evidence>
<reference evidence="3" key="3">
    <citation type="submission" date="2015-06" db="UniProtKB">
        <authorList>
            <consortium name="EnsemblMetazoa"/>
        </authorList>
    </citation>
    <scope>IDENTIFICATION</scope>
</reference>
<organism evidence="2">
    <name type="scientific">Capitella teleta</name>
    <name type="common">Polychaete worm</name>
    <dbReference type="NCBI Taxonomy" id="283909"/>
    <lineage>
        <taxon>Eukaryota</taxon>
        <taxon>Metazoa</taxon>
        <taxon>Spiralia</taxon>
        <taxon>Lophotrochozoa</taxon>
        <taxon>Annelida</taxon>
        <taxon>Polychaeta</taxon>
        <taxon>Sedentaria</taxon>
        <taxon>Scolecida</taxon>
        <taxon>Capitellidae</taxon>
        <taxon>Capitella</taxon>
    </lineage>
</organism>
<proteinExistence type="predicted"/>
<gene>
    <name evidence="2" type="ORF">CAPTEDRAFT_116010</name>
</gene>
<feature type="compositionally biased region" description="Basic and acidic residues" evidence="1">
    <location>
        <begin position="18"/>
        <end position="38"/>
    </location>
</feature>
<dbReference type="EMBL" id="KB301195">
    <property type="protein sequence ID" value="ELU05841.1"/>
    <property type="molecule type" value="Genomic_DNA"/>
</dbReference>
<evidence type="ECO:0000313" key="2">
    <source>
        <dbReference type="EMBL" id="ELU05841.1"/>
    </source>
</evidence>
<evidence type="ECO:0000313" key="4">
    <source>
        <dbReference type="Proteomes" id="UP000014760"/>
    </source>
</evidence>
<feature type="non-terminal residue" evidence="2">
    <location>
        <position position="171"/>
    </location>
</feature>
<reference evidence="4" key="1">
    <citation type="submission" date="2012-12" db="EMBL/GenBank/DDBJ databases">
        <authorList>
            <person name="Hellsten U."/>
            <person name="Grimwood J."/>
            <person name="Chapman J.A."/>
            <person name="Shapiro H."/>
            <person name="Aerts A."/>
            <person name="Otillar R.P."/>
            <person name="Terry A.Y."/>
            <person name="Boore J.L."/>
            <person name="Simakov O."/>
            <person name="Marletaz F."/>
            <person name="Cho S.-J."/>
            <person name="Edsinger-Gonzales E."/>
            <person name="Havlak P."/>
            <person name="Kuo D.-H."/>
            <person name="Larsson T."/>
            <person name="Lv J."/>
            <person name="Arendt D."/>
            <person name="Savage R."/>
            <person name="Osoegawa K."/>
            <person name="de Jong P."/>
            <person name="Lindberg D.R."/>
            <person name="Seaver E.C."/>
            <person name="Weisblat D.A."/>
            <person name="Putnam N.H."/>
            <person name="Grigoriev I.V."/>
            <person name="Rokhsar D.S."/>
        </authorList>
    </citation>
    <scope>NUCLEOTIDE SEQUENCE</scope>
    <source>
        <strain evidence="4">I ESC-2004</strain>
    </source>
</reference>